<evidence type="ECO:0000256" key="1">
    <source>
        <dbReference type="SAM" id="MobiDB-lite"/>
    </source>
</evidence>
<feature type="domain" description="DUF632" evidence="2">
    <location>
        <begin position="445"/>
        <end position="749"/>
    </location>
</feature>
<gene>
    <name evidence="4" type="ORF">ACH5RR_023759</name>
</gene>
<feature type="compositionally biased region" description="Low complexity" evidence="1">
    <location>
        <begin position="74"/>
        <end position="84"/>
    </location>
</feature>
<evidence type="ECO:0000259" key="3">
    <source>
        <dbReference type="Pfam" id="PF04783"/>
    </source>
</evidence>
<dbReference type="InterPro" id="IPR006867">
    <property type="entry name" value="DUF632"/>
</dbReference>
<feature type="compositionally biased region" description="Low complexity" evidence="1">
    <location>
        <begin position="112"/>
        <end position="127"/>
    </location>
</feature>
<organism evidence="4 5">
    <name type="scientific">Cinchona calisaya</name>
    <dbReference type="NCBI Taxonomy" id="153742"/>
    <lineage>
        <taxon>Eukaryota</taxon>
        <taxon>Viridiplantae</taxon>
        <taxon>Streptophyta</taxon>
        <taxon>Embryophyta</taxon>
        <taxon>Tracheophyta</taxon>
        <taxon>Spermatophyta</taxon>
        <taxon>Magnoliopsida</taxon>
        <taxon>eudicotyledons</taxon>
        <taxon>Gunneridae</taxon>
        <taxon>Pentapetalae</taxon>
        <taxon>asterids</taxon>
        <taxon>lamiids</taxon>
        <taxon>Gentianales</taxon>
        <taxon>Rubiaceae</taxon>
        <taxon>Cinchonoideae</taxon>
        <taxon>Cinchoneae</taxon>
        <taxon>Cinchona</taxon>
    </lineage>
</organism>
<feature type="compositionally biased region" description="Low complexity" evidence="1">
    <location>
        <begin position="272"/>
        <end position="288"/>
    </location>
</feature>
<feature type="compositionally biased region" description="Basic and acidic residues" evidence="1">
    <location>
        <begin position="319"/>
        <end position="340"/>
    </location>
</feature>
<evidence type="ECO:0000313" key="5">
    <source>
        <dbReference type="Proteomes" id="UP001630127"/>
    </source>
</evidence>
<name>A0ABD2ZFF3_9GENT</name>
<comment type="caution">
    <text evidence="4">The sequence shown here is derived from an EMBL/GenBank/DDBJ whole genome shotgun (WGS) entry which is preliminary data.</text>
</comment>
<protein>
    <submittedName>
        <fullName evidence="4">Uncharacterized protein</fullName>
    </submittedName>
</protein>
<feature type="region of interest" description="Disordered" evidence="1">
    <location>
        <begin position="66"/>
        <end position="163"/>
    </location>
</feature>
<dbReference type="EMBL" id="JBJUIK010000010">
    <property type="protein sequence ID" value="KAL3516857.1"/>
    <property type="molecule type" value="Genomic_DNA"/>
</dbReference>
<dbReference type="Proteomes" id="UP001630127">
    <property type="component" value="Unassembled WGS sequence"/>
</dbReference>
<dbReference type="Pfam" id="PF04783">
    <property type="entry name" value="DUF630"/>
    <property type="match status" value="1"/>
</dbReference>
<keyword evidence="5" id="KW-1185">Reference proteome</keyword>
<accession>A0ABD2ZFF3</accession>
<feature type="compositionally biased region" description="Pro residues" evidence="1">
    <location>
        <begin position="89"/>
        <end position="111"/>
    </location>
</feature>
<feature type="compositionally biased region" description="Low complexity" evidence="1">
    <location>
        <begin position="248"/>
        <end position="261"/>
    </location>
</feature>
<sequence>MGCAASKLDNEDTVRRCKERRRLMKSAVYARHHLAAAHSDYCRSLRLTGSALSNFAAGEPLSVSDHTPAVLLRSPSSSTTTTTSAIKTPRPPPPQRHIPSPQPPPPQPPYSPSISSSKLPHILSSSHQQRRKKPIKLPHILSDSSLTSSPKHKTPQDFNDNPFFTYNAKANTSYTNTPSQTSSVWNWENFYPPSPPDSEYFEQLEKNKRSTHPISRKDSNNNNFSDIDVDEEDDEKGSSYTRHSNLSKHQNQQKNFSNNNKPFDFFEDDKASSYSSYSSYSGTERGNSVKGGGGLGRKVSGNSPHHLNRWDSEEEEDRETERETEREEVQCSEWGDHDHYSTTSSSGGDDHQGADEESTISGIGTRSNLGSKNGAANANASASVGGKMGFDSGVELGNAAAAKFSSKSEKFSTSDGSSTASWGNNGKGDREIVSDRRIVVRHKDLVEIVAAIREYFDKAAAAGEQVSEVLETGRAQLDQSFTKLKKTVYHSSGVFSNLSSSWTSKPPLAVKYKFEPGSLEESGGPKSLCSTLERLLAWEKKLYQEVKAREGVKIEHEKKLSALQSQEYRGDEEAKLDKTKASIKRLQSLILVTSQAVSTTSSAIVGLRDSELVPQLVELCHGFMYMWRSMNQFHEVQNDVVQQVRGLVNRATKGESTSDLHRQATRELESAVSAWHSSFCRLIKLQRDFIRSLHGWFKLTLLPINSEQTNSDKEHSEVFAFCDEWKLALDRVPDTVASEAVKSFINVVHSISLKQTEELKIKRRTESASKELEKKASSLRNIEKKYYNSYSMVGIGLPDTGPDNGHALDARDPLAEKKLELAACQRRVEDEMLKHSKAVEVTRAMTLNNIQTGLPGVFQAMTSFSALITEALEAVCTRSYAIK</sequence>
<feature type="region of interest" description="Disordered" evidence="1">
    <location>
        <begin position="405"/>
        <end position="427"/>
    </location>
</feature>
<dbReference type="AlphaFoldDB" id="A0ABD2ZFF3"/>
<reference evidence="4 5" key="1">
    <citation type="submission" date="2024-11" db="EMBL/GenBank/DDBJ databases">
        <title>A near-complete genome assembly of Cinchona calisaya.</title>
        <authorList>
            <person name="Lian D.C."/>
            <person name="Zhao X.W."/>
            <person name="Wei L."/>
        </authorList>
    </citation>
    <scope>NUCLEOTIDE SEQUENCE [LARGE SCALE GENOMIC DNA]</scope>
    <source>
        <tissue evidence="4">Nenye</tissue>
    </source>
</reference>
<evidence type="ECO:0000313" key="4">
    <source>
        <dbReference type="EMBL" id="KAL3516857.1"/>
    </source>
</evidence>
<dbReference type="PANTHER" id="PTHR21450:SF9">
    <property type="entry name" value="BZIP DOMAIN CLASS TRANSCRIPTION FACTOR (DUF630 AND DUF632)-RELATED"/>
    <property type="match status" value="1"/>
</dbReference>
<evidence type="ECO:0000259" key="2">
    <source>
        <dbReference type="Pfam" id="PF04782"/>
    </source>
</evidence>
<dbReference type="InterPro" id="IPR006868">
    <property type="entry name" value="DUF630"/>
</dbReference>
<feature type="compositionally biased region" description="Low complexity" evidence="1">
    <location>
        <begin position="367"/>
        <end position="379"/>
    </location>
</feature>
<feature type="region of interest" description="Disordered" evidence="1">
    <location>
        <begin position="196"/>
        <end position="379"/>
    </location>
</feature>
<feature type="domain" description="DUF630" evidence="3">
    <location>
        <begin position="1"/>
        <end position="59"/>
    </location>
</feature>
<proteinExistence type="predicted"/>
<dbReference type="PANTHER" id="PTHR21450">
    <property type="entry name" value="PROTEIN ALTERED PHOSPHATE STARVATION RESPONSE 1"/>
    <property type="match status" value="1"/>
</dbReference>
<dbReference type="Pfam" id="PF04782">
    <property type="entry name" value="DUF632"/>
    <property type="match status" value="1"/>
</dbReference>